<proteinExistence type="predicted"/>
<dbReference type="EMBL" id="CAVMJV010000013">
    <property type="protein sequence ID" value="CAK5048506.1"/>
    <property type="molecule type" value="Genomic_DNA"/>
</dbReference>
<name>A0ACB0YIT8_MELEN</name>
<sequence>MFIYILILFYYFWISSVLSFQINYFNKLSPSEEENNKNILWEDNYLFDLADTNSDGFISFSEYSSAWGARNHLDREQIYRVTRLPYLYEHFKQMDIDKDGLLNFNEFIYDINNSRISRKQLGKLFFQAMDENSDETITFDEFLNFVSNIYGYNYKQKITLSNNIEMNSIFFSRDFNKDRVLNLDEFLGIIDKDHYKINKGTGVDNLNN</sequence>
<keyword evidence="2" id="KW-1185">Reference proteome</keyword>
<gene>
    <name evidence="1" type="ORF">MENTE1834_LOCUS12749</name>
</gene>
<reference evidence="1" key="1">
    <citation type="submission" date="2023-11" db="EMBL/GenBank/DDBJ databases">
        <authorList>
            <person name="Poullet M."/>
        </authorList>
    </citation>
    <scope>NUCLEOTIDE SEQUENCE</scope>
    <source>
        <strain evidence="1">E1834</strain>
    </source>
</reference>
<organism evidence="1 2">
    <name type="scientific">Meloidogyne enterolobii</name>
    <name type="common">Root-knot nematode worm</name>
    <name type="synonym">Meloidogyne mayaguensis</name>
    <dbReference type="NCBI Taxonomy" id="390850"/>
    <lineage>
        <taxon>Eukaryota</taxon>
        <taxon>Metazoa</taxon>
        <taxon>Ecdysozoa</taxon>
        <taxon>Nematoda</taxon>
        <taxon>Chromadorea</taxon>
        <taxon>Rhabditida</taxon>
        <taxon>Tylenchina</taxon>
        <taxon>Tylenchomorpha</taxon>
        <taxon>Tylenchoidea</taxon>
        <taxon>Meloidogynidae</taxon>
        <taxon>Meloidogyninae</taxon>
        <taxon>Meloidogyne</taxon>
    </lineage>
</organism>
<dbReference type="Proteomes" id="UP001497535">
    <property type="component" value="Unassembled WGS sequence"/>
</dbReference>
<comment type="caution">
    <text evidence="1">The sequence shown here is derived from an EMBL/GenBank/DDBJ whole genome shotgun (WGS) entry which is preliminary data.</text>
</comment>
<accession>A0ACB0YIT8</accession>
<evidence type="ECO:0000313" key="1">
    <source>
        <dbReference type="EMBL" id="CAK5048506.1"/>
    </source>
</evidence>
<protein>
    <submittedName>
        <fullName evidence="1">Uncharacterized protein</fullName>
    </submittedName>
</protein>
<evidence type="ECO:0000313" key="2">
    <source>
        <dbReference type="Proteomes" id="UP001497535"/>
    </source>
</evidence>